<keyword evidence="2" id="KW-0812">Transmembrane</keyword>
<feature type="transmembrane region" description="Helical" evidence="2">
    <location>
        <begin position="274"/>
        <end position="291"/>
    </location>
</feature>
<dbReference type="Proteomes" id="UP001055167">
    <property type="component" value="Unassembled WGS sequence"/>
</dbReference>
<feature type="transmembrane region" description="Helical" evidence="2">
    <location>
        <begin position="128"/>
        <end position="152"/>
    </location>
</feature>
<protein>
    <recommendedName>
        <fullName evidence="5">PNPLA domain-containing protein</fullName>
    </recommendedName>
</protein>
<dbReference type="EMBL" id="BPQH01000004">
    <property type="protein sequence ID" value="GJD48969.1"/>
    <property type="molecule type" value="Genomic_DNA"/>
</dbReference>
<sequence>MKTARDPFPGMPPFWSSVLFASRILWASRISVVSVVAGLVLFGKVVQAQNLLADTSWNTSLPLAVWYWTVFFAALFLIWSFPVHYGARRTLDGSSWLINAHLRGPMLPDEAERLSEDLRHRHATLIRLVPRILGAMPFAAVAIGLAGAWSALQNADALPESGTARTLILALALADAAAAILYGVAVVQRRRWTAALARRVEAVAVYRSRSISGTRLLDGVAHAFVALTFALFAIAYVAPVWISSWIPRAALVPFLLGSLVLPLSALARASHRRGVPYVLLLVLACTGLTASNRHFHDLRTLPEGPTPVAQRQIDFDAALSRWKAANGCAREGEACPPALIVAAEGGASRAAFATATVVGEILDRMPELADHAGSDQPGRRIFAMSGVSGGALGVTLIRAALADAAAGGPPCRFAHRTFFRARLIWDGQASFTWRDCLQALASGDFLSPAFVGLAYRDNVALPVPFEVGPFPLRDRAALLEQAWERHYDYVTRSGESPFSVGDICGREAGRGLCRRFGYLGGPEAGGQDPAGRDAAGRDAAAHDPGRGEPGAAAGAPWLPLLLLNGTSVQTGRRLLTTDLVSTRVSPDGRARVGFYTPAYDLFEAMSTPCAEPDREGQDCPAAARGPLDEAALRDAPDLRLSTAALTSARFPVISPAGTFGVRGDWAQGDRVVDGGYFENSGMTTALDVAKALHEKGVVPLILWVLNEPKLARREGPVPPRPVVTPFVGAAQAAAFLDRAGALLTAPIEALWNTRQGHGAESADLVVRALAAMEEGRPPGAATAQMYEIGVFAEPSMRRPDDATPAETRRCAMVWGQSLQVPVVSMSWWLAPSVQAYLDAQLCEHENRRILGDLMRTLGKR</sequence>
<proteinExistence type="predicted"/>
<name>A0ABQ4QVK3_9HYPH</name>
<evidence type="ECO:0000256" key="1">
    <source>
        <dbReference type="SAM" id="MobiDB-lite"/>
    </source>
</evidence>
<reference evidence="3" key="1">
    <citation type="journal article" date="2021" name="Front. Microbiol.">
        <title>Comprehensive Comparative Genomics and Phenotyping of Methylobacterium Species.</title>
        <authorList>
            <person name="Alessa O."/>
            <person name="Ogura Y."/>
            <person name="Fujitani Y."/>
            <person name="Takami H."/>
            <person name="Hayashi T."/>
            <person name="Sahin N."/>
            <person name="Tani A."/>
        </authorList>
    </citation>
    <scope>NUCLEOTIDE SEQUENCE</scope>
    <source>
        <strain evidence="3">KCTC 52305</strain>
    </source>
</reference>
<keyword evidence="2" id="KW-1133">Transmembrane helix</keyword>
<comment type="caution">
    <text evidence="3">The sequence shown here is derived from an EMBL/GenBank/DDBJ whole genome shotgun (WGS) entry which is preliminary data.</text>
</comment>
<evidence type="ECO:0008006" key="5">
    <source>
        <dbReference type="Google" id="ProtNLM"/>
    </source>
</evidence>
<evidence type="ECO:0000313" key="4">
    <source>
        <dbReference type="Proteomes" id="UP001055167"/>
    </source>
</evidence>
<keyword evidence="2" id="KW-0472">Membrane</keyword>
<feature type="transmembrane region" description="Helical" evidence="2">
    <location>
        <begin position="64"/>
        <end position="81"/>
    </location>
</feature>
<gene>
    <name evidence="3" type="ORF">OPKNFCMD_1695</name>
</gene>
<feature type="region of interest" description="Disordered" evidence="1">
    <location>
        <begin position="524"/>
        <end position="550"/>
    </location>
</feature>
<dbReference type="RefSeq" id="WP_128564395.1">
    <property type="nucleotide sequence ID" value="NZ_BPQH01000004.1"/>
</dbReference>
<feature type="transmembrane region" description="Helical" evidence="2">
    <location>
        <begin position="216"/>
        <end position="239"/>
    </location>
</feature>
<reference evidence="3" key="2">
    <citation type="submission" date="2021-08" db="EMBL/GenBank/DDBJ databases">
        <authorList>
            <person name="Tani A."/>
            <person name="Ola A."/>
            <person name="Ogura Y."/>
            <person name="Katsura K."/>
            <person name="Hayashi T."/>
        </authorList>
    </citation>
    <scope>NUCLEOTIDE SEQUENCE</scope>
    <source>
        <strain evidence="3">KCTC 52305</strain>
    </source>
</reference>
<evidence type="ECO:0000256" key="2">
    <source>
        <dbReference type="SAM" id="Phobius"/>
    </source>
</evidence>
<accession>A0ABQ4QVK3</accession>
<feature type="transmembrane region" description="Helical" evidence="2">
    <location>
        <begin position="164"/>
        <end position="187"/>
    </location>
</feature>
<keyword evidence="4" id="KW-1185">Reference proteome</keyword>
<organism evidence="3 4">
    <name type="scientific">Methylobacterium crusticola</name>
    <dbReference type="NCBI Taxonomy" id="1697972"/>
    <lineage>
        <taxon>Bacteria</taxon>
        <taxon>Pseudomonadati</taxon>
        <taxon>Pseudomonadota</taxon>
        <taxon>Alphaproteobacteria</taxon>
        <taxon>Hyphomicrobiales</taxon>
        <taxon>Methylobacteriaceae</taxon>
        <taxon>Methylobacterium</taxon>
    </lineage>
</organism>
<evidence type="ECO:0000313" key="3">
    <source>
        <dbReference type="EMBL" id="GJD48969.1"/>
    </source>
</evidence>
<feature type="transmembrane region" description="Helical" evidence="2">
    <location>
        <begin position="245"/>
        <end position="267"/>
    </location>
</feature>
<feature type="compositionally biased region" description="Basic and acidic residues" evidence="1">
    <location>
        <begin position="530"/>
        <end position="546"/>
    </location>
</feature>